<feature type="domain" description="MacB-like periplasmic core" evidence="9">
    <location>
        <begin position="38"/>
        <end position="242"/>
    </location>
</feature>
<keyword evidence="4 7" id="KW-1133">Transmembrane helix</keyword>
<dbReference type="PANTHER" id="PTHR43738">
    <property type="entry name" value="ABC TRANSPORTER, MEMBRANE PROTEIN"/>
    <property type="match status" value="1"/>
</dbReference>
<reference evidence="10 11" key="1">
    <citation type="submission" date="2018-06" db="EMBL/GenBank/DDBJ databases">
        <authorList>
            <consortium name="Pathogen Informatics"/>
            <person name="Doyle S."/>
        </authorList>
    </citation>
    <scope>NUCLEOTIDE SEQUENCE [LARGE SCALE GENOMIC DNA]</scope>
    <source>
        <strain evidence="10 11">NCTC9935</strain>
    </source>
</reference>
<evidence type="ECO:0000256" key="1">
    <source>
        <dbReference type="ARBA" id="ARBA00004651"/>
    </source>
</evidence>
<evidence type="ECO:0000256" key="3">
    <source>
        <dbReference type="ARBA" id="ARBA00022692"/>
    </source>
</evidence>
<evidence type="ECO:0000259" key="8">
    <source>
        <dbReference type="Pfam" id="PF02687"/>
    </source>
</evidence>
<keyword evidence="11" id="KW-1185">Reference proteome</keyword>
<evidence type="ECO:0000259" key="9">
    <source>
        <dbReference type="Pfam" id="PF12704"/>
    </source>
</evidence>
<dbReference type="InterPro" id="IPR003838">
    <property type="entry name" value="ABC3_permease_C"/>
</dbReference>
<name>A0A2X0U6N3_9ACTO</name>
<feature type="transmembrane region" description="Helical" evidence="7">
    <location>
        <begin position="270"/>
        <end position="293"/>
    </location>
</feature>
<proteinExistence type="inferred from homology"/>
<protein>
    <submittedName>
        <fullName evidence="10">Acidobacterial duplicated orphan permease</fullName>
    </submittedName>
</protein>
<evidence type="ECO:0000256" key="4">
    <source>
        <dbReference type="ARBA" id="ARBA00022989"/>
    </source>
</evidence>
<evidence type="ECO:0000256" key="5">
    <source>
        <dbReference type="ARBA" id="ARBA00023136"/>
    </source>
</evidence>
<evidence type="ECO:0000313" key="10">
    <source>
        <dbReference type="EMBL" id="SPT55935.1"/>
    </source>
</evidence>
<dbReference type="GO" id="GO:0005886">
    <property type="term" value="C:plasma membrane"/>
    <property type="evidence" value="ECO:0007669"/>
    <property type="project" value="UniProtKB-SubCell"/>
</dbReference>
<dbReference type="Pfam" id="PF02687">
    <property type="entry name" value="FtsX"/>
    <property type="match status" value="1"/>
</dbReference>
<evidence type="ECO:0000256" key="2">
    <source>
        <dbReference type="ARBA" id="ARBA00022475"/>
    </source>
</evidence>
<dbReference type="PANTHER" id="PTHR43738:SF2">
    <property type="entry name" value="ABC TRANSPORTER PERMEASE"/>
    <property type="match status" value="1"/>
</dbReference>
<organism evidence="10 11">
    <name type="scientific">Schaalia odontolytica</name>
    <dbReference type="NCBI Taxonomy" id="1660"/>
    <lineage>
        <taxon>Bacteria</taxon>
        <taxon>Bacillati</taxon>
        <taxon>Actinomycetota</taxon>
        <taxon>Actinomycetes</taxon>
        <taxon>Actinomycetales</taxon>
        <taxon>Actinomycetaceae</taxon>
        <taxon>Schaalia</taxon>
    </lineage>
</organism>
<dbReference type="EMBL" id="UAPR01000005">
    <property type="protein sequence ID" value="SPT55935.1"/>
    <property type="molecule type" value="Genomic_DNA"/>
</dbReference>
<feature type="domain" description="ABC3 transporter permease C-terminal" evidence="8">
    <location>
        <begin position="272"/>
        <end position="392"/>
    </location>
</feature>
<dbReference type="OrthoDB" id="6313at2"/>
<keyword evidence="5 7" id="KW-0472">Membrane</keyword>
<sequence length="402" mass="42644">MLSLSALPWMNLRGYPVRTGTLIVFSMLMTMTIFGGTLVIQGIEHGLRTVQSRLGADIMVTPAQADTDFDAQTFLVSAEPSYFYMEAATREKVAAIDGVEAASSQLFLASARASCCSGRYQVIAYDPSTDFTIQPWMSDAVGRTQLGDNEVIVGANVLANDPNNFQLFDNTLTVVGQFDPTGSNLDNAVYMNFDTAKMVIDSSLRKGLNKYSTLETDNIISTVMVKVKAGHDAEAVAAQISQQVPGVSVATSTNLVSGIAQSLDATSRTVTVLIALAWAVGLLMITLVFVLMIQERRREFATLIAAGAHRRMISGIIIREALAVNLLGGAGGIVVSGVLLVSFSGLVREGLGGGFLVPSVPTMALLALGALASVGFVALVSSWIALRYVTRMDASLALKEGE</sequence>
<dbReference type="RefSeq" id="WP_111823947.1">
    <property type="nucleotide sequence ID" value="NZ_CBDERX010000012.1"/>
</dbReference>
<dbReference type="Pfam" id="PF12704">
    <property type="entry name" value="MacB_PCD"/>
    <property type="match status" value="1"/>
</dbReference>
<dbReference type="GeneID" id="93758935"/>
<keyword evidence="3 7" id="KW-0812">Transmembrane</keyword>
<evidence type="ECO:0000256" key="6">
    <source>
        <dbReference type="ARBA" id="ARBA00038076"/>
    </source>
</evidence>
<feature type="transmembrane region" description="Helical" evidence="7">
    <location>
        <begin position="21"/>
        <end position="43"/>
    </location>
</feature>
<feature type="transmembrane region" description="Helical" evidence="7">
    <location>
        <begin position="363"/>
        <end position="386"/>
    </location>
</feature>
<evidence type="ECO:0000313" key="11">
    <source>
        <dbReference type="Proteomes" id="UP000250192"/>
    </source>
</evidence>
<keyword evidence="2" id="KW-1003">Cell membrane</keyword>
<dbReference type="STRING" id="1660.APY09_09145"/>
<dbReference type="InterPro" id="IPR051125">
    <property type="entry name" value="ABC-4/HrtB_transporter"/>
</dbReference>
<dbReference type="InterPro" id="IPR025857">
    <property type="entry name" value="MacB_PCD"/>
</dbReference>
<evidence type="ECO:0000256" key="7">
    <source>
        <dbReference type="SAM" id="Phobius"/>
    </source>
</evidence>
<comment type="similarity">
    <text evidence="6">Belongs to the ABC-4 integral membrane protein family.</text>
</comment>
<dbReference type="AlphaFoldDB" id="A0A2X0U6N3"/>
<gene>
    <name evidence="10" type="ORF">NCTC9935_01453</name>
</gene>
<feature type="transmembrane region" description="Helical" evidence="7">
    <location>
        <begin position="321"/>
        <end position="343"/>
    </location>
</feature>
<accession>A0A2X0U6N3</accession>
<dbReference type="Proteomes" id="UP000250192">
    <property type="component" value="Unassembled WGS sequence"/>
</dbReference>
<comment type="subcellular location">
    <subcellularLocation>
        <location evidence="1">Cell membrane</location>
        <topology evidence="1">Multi-pass membrane protein</topology>
    </subcellularLocation>
</comment>